<feature type="region of interest" description="Disordered" evidence="1">
    <location>
        <begin position="325"/>
        <end position="348"/>
    </location>
</feature>
<dbReference type="EMBL" id="ML977319">
    <property type="protein sequence ID" value="KAF2117446.1"/>
    <property type="molecule type" value="Genomic_DNA"/>
</dbReference>
<protein>
    <submittedName>
        <fullName evidence="3">Heterokaryon incompatibility protein-domain-containing protein</fullName>
    </submittedName>
</protein>
<dbReference type="Proteomes" id="UP000799770">
    <property type="component" value="Unassembled WGS sequence"/>
</dbReference>
<organism evidence="3 4">
    <name type="scientific">Lophiotrema nucula</name>
    <dbReference type="NCBI Taxonomy" id="690887"/>
    <lineage>
        <taxon>Eukaryota</taxon>
        <taxon>Fungi</taxon>
        <taxon>Dikarya</taxon>
        <taxon>Ascomycota</taxon>
        <taxon>Pezizomycotina</taxon>
        <taxon>Dothideomycetes</taxon>
        <taxon>Pleosporomycetidae</taxon>
        <taxon>Pleosporales</taxon>
        <taxon>Lophiotremataceae</taxon>
        <taxon>Lophiotrema</taxon>
    </lineage>
</organism>
<evidence type="ECO:0000259" key="2">
    <source>
        <dbReference type="Pfam" id="PF06985"/>
    </source>
</evidence>
<keyword evidence="4" id="KW-1185">Reference proteome</keyword>
<reference evidence="3" key="1">
    <citation type="journal article" date="2020" name="Stud. Mycol.">
        <title>101 Dothideomycetes genomes: a test case for predicting lifestyles and emergence of pathogens.</title>
        <authorList>
            <person name="Haridas S."/>
            <person name="Albert R."/>
            <person name="Binder M."/>
            <person name="Bloem J."/>
            <person name="Labutti K."/>
            <person name="Salamov A."/>
            <person name="Andreopoulos B."/>
            <person name="Baker S."/>
            <person name="Barry K."/>
            <person name="Bills G."/>
            <person name="Bluhm B."/>
            <person name="Cannon C."/>
            <person name="Castanera R."/>
            <person name="Culley D."/>
            <person name="Daum C."/>
            <person name="Ezra D."/>
            <person name="Gonzalez J."/>
            <person name="Henrissat B."/>
            <person name="Kuo A."/>
            <person name="Liang C."/>
            <person name="Lipzen A."/>
            <person name="Lutzoni F."/>
            <person name="Magnuson J."/>
            <person name="Mondo S."/>
            <person name="Nolan M."/>
            <person name="Ohm R."/>
            <person name="Pangilinan J."/>
            <person name="Park H.-J."/>
            <person name="Ramirez L."/>
            <person name="Alfaro M."/>
            <person name="Sun H."/>
            <person name="Tritt A."/>
            <person name="Yoshinaga Y."/>
            <person name="Zwiers L.-H."/>
            <person name="Turgeon B."/>
            <person name="Goodwin S."/>
            <person name="Spatafora J."/>
            <person name="Crous P."/>
            <person name="Grigoriev I."/>
        </authorList>
    </citation>
    <scope>NUCLEOTIDE SEQUENCE</scope>
    <source>
        <strain evidence="3">CBS 627.86</strain>
    </source>
</reference>
<dbReference type="Pfam" id="PF06985">
    <property type="entry name" value="HET"/>
    <property type="match status" value="1"/>
</dbReference>
<proteinExistence type="predicted"/>
<dbReference type="PANTHER" id="PTHR10622">
    <property type="entry name" value="HET DOMAIN-CONTAINING PROTEIN"/>
    <property type="match status" value="1"/>
</dbReference>
<gene>
    <name evidence="3" type="ORF">BDV96DRAFT_611799</name>
</gene>
<name>A0A6A5ZDX4_9PLEO</name>
<accession>A0A6A5ZDX4</accession>
<evidence type="ECO:0000313" key="3">
    <source>
        <dbReference type="EMBL" id="KAF2117446.1"/>
    </source>
</evidence>
<dbReference type="InterPro" id="IPR010730">
    <property type="entry name" value="HET"/>
</dbReference>
<feature type="compositionally biased region" description="Basic and acidic residues" evidence="1">
    <location>
        <begin position="337"/>
        <end position="348"/>
    </location>
</feature>
<dbReference type="OrthoDB" id="20872at2759"/>
<dbReference type="PANTHER" id="PTHR10622:SF10">
    <property type="entry name" value="HET DOMAIN-CONTAINING PROTEIN"/>
    <property type="match status" value="1"/>
</dbReference>
<sequence>MRLLHVEGDPWSDDPLSITLCEYYDASQIPPYMILSHRWRDEEVSFTDMTSPDPLKARSRKGYTKLETSCRTALQLNLSYAWVDTCCIDKSSSAELSEAINSMYEWYATSSTCVAFLDDVEIYTRMPAQDHGEAIPADRYVFEDSEWFRRELIAPKEVSGIPREVFMDPDKLKKFCIADRMSWAASRQTTRREDEAYSLLGLFGVNIPPLYGEGRRRAFQRLQIEIMSTTHDHTIFAWESTELTGDMLAPSVQSFQLSDQPGYRKLSYEEYMDAFDMDSAKLDYSMTNTGVHIELPICKVPYHPGLYFAFLACIIRKRRLRTSSTFQMDRPGQTHGAPREDRFYSSTT</sequence>
<evidence type="ECO:0000256" key="1">
    <source>
        <dbReference type="SAM" id="MobiDB-lite"/>
    </source>
</evidence>
<evidence type="ECO:0000313" key="4">
    <source>
        <dbReference type="Proteomes" id="UP000799770"/>
    </source>
</evidence>
<feature type="domain" description="Heterokaryon incompatibility" evidence="2">
    <location>
        <begin position="32"/>
        <end position="132"/>
    </location>
</feature>
<dbReference type="AlphaFoldDB" id="A0A6A5ZDX4"/>